<dbReference type="OMA" id="AERNTCE"/>
<name>A0A096M251_POEFO</name>
<dbReference type="STRING" id="48698.ENSPFOP00000025492"/>
<reference evidence="3" key="3">
    <citation type="submission" date="2025-09" db="UniProtKB">
        <authorList>
            <consortium name="Ensembl"/>
        </authorList>
    </citation>
    <scope>IDENTIFICATION</scope>
</reference>
<dbReference type="InterPro" id="IPR012337">
    <property type="entry name" value="RNaseH-like_sf"/>
</dbReference>
<organism evidence="3 4">
    <name type="scientific">Poecilia formosa</name>
    <name type="common">Amazon molly</name>
    <name type="synonym">Limia formosa</name>
    <dbReference type="NCBI Taxonomy" id="48698"/>
    <lineage>
        <taxon>Eukaryota</taxon>
        <taxon>Metazoa</taxon>
        <taxon>Chordata</taxon>
        <taxon>Craniata</taxon>
        <taxon>Vertebrata</taxon>
        <taxon>Euteleostomi</taxon>
        <taxon>Actinopterygii</taxon>
        <taxon>Neopterygii</taxon>
        <taxon>Teleostei</taxon>
        <taxon>Neoteleostei</taxon>
        <taxon>Acanthomorphata</taxon>
        <taxon>Ovalentaria</taxon>
        <taxon>Atherinomorphae</taxon>
        <taxon>Cyprinodontiformes</taxon>
        <taxon>Poeciliidae</taxon>
        <taxon>Poeciliinae</taxon>
        <taxon>Poecilia</taxon>
    </lineage>
</organism>
<dbReference type="InterPro" id="IPR050951">
    <property type="entry name" value="Retrovirus_Pol_polyprotein"/>
</dbReference>
<reference evidence="4" key="1">
    <citation type="submission" date="2013-10" db="EMBL/GenBank/DDBJ databases">
        <authorList>
            <person name="Schartl M."/>
            <person name="Warren W."/>
        </authorList>
    </citation>
    <scope>NUCLEOTIDE SEQUENCE [LARGE SCALE GENOMIC DNA]</scope>
    <source>
        <strain evidence="4">female</strain>
    </source>
</reference>
<protein>
    <recommendedName>
        <fullName evidence="1">Gypsy retrotransposon integrase-like protein 1</fullName>
    </recommendedName>
</protein>
<dbReference type="Pfam" id="PF17921">
    <property type="entry name" value="Integrase_H2C2"/>
    <property type="match status" value="1"/>
</dbReference>
<dbReference type="eggNOG" id="KOG0017">
    <property type="taxonomic scope" value="Eukaryota"/>
</dbReference>
<dbReference type="PANTHER" id="PTHR37984">
    <property type="entry name" value="PROTEIN CBG26694"/>
    <property type="match status" value="1"/>
</dbReference>
<dbReference type="FunFam" id="1.10.340.70:FF:000004">
    <property type="entry name" value="Retrovirus-related Pol polyprotein from transposon 297-like Protein"/>
    <property type="match status" value="1"/>
</dbReference>
<dbReference type="InterPro" id="IPR041588">
    <property type="entry name" value="Integrase_H2C2"/>
</dbReference>
<dbReference type="InterPro" id="IPR001584">
    <property type="entry name" value="Integrase_cat-core"/>
</dbReference>
<dbReference type="InterPro" id="IPR036397">
    <property type="entry name" value="RNaseH_sf"/>
</dbReference>
<dbReference type="Pfam" id="PF00665">
    <property type="entry name" value="rve"/>
    <property type="match status" value="1"/>
</dbReference>
<evidence type="ECO:0000259" key="2">
    <source>
        <dbReference type="PROSITE" id="PS50994"/>
    </source>
</evidence>
<keyword evidence="4" id="KW-1185">Reference proteome</keyword>
<dbReference type="FunFam" id="3.30.420.10:FF:000063">
    <property type="entry name" value="Retrovirus-related Pol polyprotein from transposon 297-like Protein"/>
    <property type="match status" value="1"/>
</dbReference>
<evidence type="ECO:0000313" key="4">
    <source>
        <dbReference type="Proteomes" id="UP000028760"/>
    </source>
</evidence>
<evidence type="ECO:0000313" key="3">
    <source>
        <dbReference type="Ensembl" id="ENSPFOP00000025492.1"/>
    </source>
</evidence>
<dbReference type="PROSITE" id="PS50994">
    <property type="entry name" value="INTEGRASE"/>
    <property type="match status" value="1"/>
</dbReference>
<accession>A0A096M251</accession>
<dbReference type="PANTHER" id="PTHR37984:SF15">
    <property type="entry name" value="INTEGRASE CATALYTIC DOMAIN-CONTAINING PROTEIN"/>
    <property type="match status" value="1"/>
</dbReference>
<reference evidence="3" key="2">
    <citation type="submission" date="2025-08" db="UniProtKB">
        <authorList>
            <consortium name="Ensembl"/>
        </authorList>
    </citation>
    <scope>IDENTIFICATION</scope>
</reference>
<dbReference type="Gene3D" id="3.30.420.10">
    <property type="entry name" value="Ribonuclease H-like superfamily/Ribonuclease H"/>
    <property type="match status" value="1"/>
</dbReference>
<feature type="domain" description="Integrase catalytic" evidence="2">
    <location>
        <begin position="163"/>
        <end position="328"/>
    </location>
</feature>
<dbReference type="SUPFAM" id="SSF53098">
    <property type="entry name" value="Ribonuclease H-like"/>
    <property type="match status" value="1"/>
</dbReference>
<dbReference type="AlphaFoldDB" id="A0A096M251"/>
<dbReference type="Ensembl" id="ENSPFOT00000028065.1">
    <property type="protein sequence ID" value="ENSPFOP00000025492.1"/>
    <property type="gene ID" value="ENSPFOG00000021805.1"/>
</dbReference>
<evidence type="ECO:0000256" key="1">
    <source>
        <dbReference type="ARBA" id="ARBA00039658"/>
    </source>
</evidence>
<dbReference type="GO" id="GO:0015074">
    <property type="term" value="P:DNA integration"/>
    <property type="evidence" value="ECO:0007669"/>
    <property type="project" value="InterPro"/>
</dbReference>
<dbReference type="EMBL" id="AYCK01024103">
    <property type="status" value="NOT_ANNOTATED_CDS"/>
    <property type="molecule type" value="Genomic_DNA"/>
</dbReference>
<dbReference type="Gene3D" id="1.10.340.70">
    <property type="match status" value="1"/>
</dbReference>
<sequence>DCLSLLPLPAMSDPVPDVDPEMVAQISATLSALPVTDFNSACFSCLELTNLHAQMEKGCPASIKSVSDTLAPYYKIRNELSTYGNYILRGMRLIAPLSVRHTLITLAHESHQGVVRTIRRLRDFYWWPKMDSQFQDAIKSCVICQSNDKIAQTRSAPLQTLPLPDGPWKKLGLDIVGPFDTAIPSCRFAITLTDYYSKWPELAFSHTVTTNNVIQFLSTVFSLHGNPNIVTDNGTQFTSGTFSSFLQNRGISHSRTSVYYPATNGAVERFHPALHTCIQTAIQQSNAVERHFLRMASTPHAATSTPLYELLFGRKMRTKLNILPLPPA</sequence>
<dbReference type="GO" id="GO:0003676">
    <property type="term" value="F:nucleic acid binding"/>
    <property type="evidence" value="ECO:0007669"/>
    <property type="project" value="InterPro"/>
</dbReference>
<dbReference type="Proteomes" id="UP000028760">
    <property type="component" value="Unassembled WGS sequence"/>
</dbReference>
<proteinExistence type="predicted"/>
<dbReference type="GeneTree" id="ENSGT00940000170215"/>